<keyword evidence="6 7" id="KW-0961">Cell wall biogenesis/degradation</keyword>
<dbReference type="Pfam" id="PF02618">
    <property type="entry name" value="YceG"/>
    <property type="match status" value="1"/>
</dbReference>
<dbReference type="GO" id="GO:0008932">
    <property type="term" value="F:lytic endotransglycosylase activity"/>
    <property type="evidence" value="ECO:0007669"/>
    <property type="project" value="UniProtKB-UniRule"/>
</dbReference>
<evidence type="ECO:0000256" key="1">
    <source>
        <dbReference type="ARBA" id="ARBA00022475"/>
    </source>
</evidence>
<comment type="catalytic activity">
    <reaction evidence="7">
        <text>a peptidoglycan chain = a peptidoglycan chain with N-acetyl-1,6-anhydromuramyl-[peptide] at the reducing end + a peptidoglycan chain with N-acetylglucosamine at the non-reducing end.</text>
        <dbReference type="EC" id="4.2.2.29"/>
    </reaction>
</comment>
<dbReference type="GO" id="GO:0071555">
    <property type="term" value="P:cell wall organization"/>
    <property type="evidence" value="ECO:0007669"/>
    <property type="project" value="UniProtKB-KW"/>
</dbReference>
<comment type="subcellular location">
    <subcellularLocation>
        <location evidence="7">Cell membrane</location>
        <topology evidence="7">Single-pass membrane protein</topology>
    </subcellularLocation>
</comment>
<keyword evidence="4 7" id="KW-0472">Membrane</keyword>
<evidence type="ECO:0000256" key="6">
    <source>
        <dbReference type="ARBA" id="ARBA00023316"/>
    </source>
</evidence>
<keyword evidence="2 7" id="KW-0812">Transmembrane</keyword>
<name>A0A7C0WUY9_9BACT</name>
<dbReference type="Gene3D" id="3.30.160.60">
    <property type="entry name" value="Classic Zinc Finger"/>
    <property type="match status" value="1"/>
</dbReference>
<feature type="transmembrane region" description="Helical" evidence="7">
    <location>
        <begin position="5"/>
        <end position="24"/>
    </location>
</feature>
<dbReference type="InterPro" id="IPR003770">
    <property type="entry name" value="MLTG-like"/>
</dbReference>
<sequence length="338" mass="38517">MKSRWIGITVILISFFLGWLWISFQTLVDAPLSKSLKEPVIFEVMPGEALPSIVASLKENRLLDYPVWFRLLARLEDKSHKLKAGEYLLTPEMTPRKLLDLLVSGKAHQRSLTLVEGWDFKQLIEAINTSELLRHSLTGLSKEAIMERLGFQGIEPEGRFLSDTYHFPKGTRDIAFLKRAWLSMEKVLDEEWKNREANLPFKTAYEALILASIVEKETGRADERPIIAGVFVRRLIKGMRLQTDPTVIYGMGEKYDGNIRKRDLLRDTPYNTYTRSGLTPTPIAMPGRAAINAVMHPAKGKSLYFVAKGDHSGSHVFSATLKEHNRAVDYYQKKIGRK</sequence>
<evidence type="ECO:0000256" key="3">
    <source>
        <dbReference type="ARBA" id="ARBA00022989"/>
    </source>
</evidence>
<comment type="function">
    <text evidence="7">Functions as a peptidoglycan terminase that cleaves nascent peptidoglycan strands endolytically to terminate their elongation.</text>
</comment>
<feature type="site" description="Important for catalytic activity" evidence="7">
    <location>
        <position position="217"/>
    </location>
</feature>
<proteinExistence type="inferred from homology"/>
<protein>
    <recommendedName>
        <fullName evidence="7">Endolytic murein transglycosylase</fullName>
        <ecNumber evidence="7">4.2.2.29</ecNumber>
    </recommendedName>
    <alternativeName>
        <fullName evidence="7">Peptidoglycan lytic transglycosylase</fullName>
    </alternativeName>
    <alternativeName>
        <fullName evidence="7">Peptidoglycan polymerization terminase</fullName>
    </alternativeName>
</protein>
<evidence type="ECO:0000313" key="8">
    <source>
        <dbReference type="EMBL" id="HDL89826.1"/>
    </source>
</evidence>
<gene>
    <name evidence="7 8" type="primary">mltG</name>
    <name evidence="8" type="ORF">ENG14_02865</name>
</gene>
<comment type="caution">
    <text evidence="8">The sequence shown here is derived from an EMBL/GenBank/DDBJ whole genome shotgun (WGS) entry which is preliminary data.</text>
</comment>
<organism evidence="8">
    <name type="scientific">Thermodesulforhabdus norvegica</name>
    <dbReference type="NCBI Taxonomy" id="39841"/>
    <lineage>
        <taxon>Bacteria</taxon>
        <taxon>Pseudomonadati</taxon>
        <taxon>Thermodesulfobacteriota</taxon>
        <taxon>Syntrophobacteria</taxon>
        <taxon>Syntrophobacterales</taxon>
        <taxon>Thermodesulforhabdaceae</taxon>
        <taxon>Thermodesulforhabdus</taxon>
    </lineage>
</organism>
<keyword evidence="3 7" id="KW-1133">Transmembrane helix</keyword>
<evidence type="ECO:0000256" key="4">
    <source>
        <dbReference type="ARBA" id="ARBA00023136"/>
    </source>
</evidence>
<dbReference type="NCBIfam" id="TIGR00247">
    <property type="entry name" value="endolytic transglycosylase MltG"/>
    <property type="match status" value="1"/>
</dbReference>
<dbReference type="EMBL" id="DQZW01000135">
    <property type="protein sequence ID" value="HDL89826.1"/>
    <property type="molecule type" value="Genomic_DNA"/>
</dbReference>
<dbReference type="GO" id="GO:0005886">
    <property type="term" value="C:plasma membrane"/>
    <property type="evidence" value="ECO:0007669"/>
    <property type="project" value="UniProtKB-SubCell"/>
</dbReference>
<comment type="similarity">
    <text evidence="7">Belongs to the transglycosylase MltG family.</text>
</comment>
<evidence type="ECO:0000256" key="2">
    <source>
        <dbReference type="ARBA" id="ARBA00022692"/>
    </source>
</evidence>
<keyword evidence="1 7" id="KW-1003">Cell membrane</keyword>
<dbReference type="CDD" id="cd08010">
    <property type="entry name" value="MltG_like"/>
    <property type="match status" value="1"/>
</dbReference>
<dbReference type="HAMAP" id="MF_02065">
    <property type="entry name" value="MltG"/>
    <property type="match status" value="1"/>
</dbReference>
<dbReference type="Gene3D" id="3.30.1490.480">
    <property type="entry name" value="Endolytic murein transglycosylase"/>
    <property type="match status" value="1"/>
</dbReference>
<dbReference type="Proteomes" id="UP000886355">
    <property type="component" value="Unassembled WGS sequence"/>
</dbReference>
<dbReference type="PANTHER" id="PTHR30518">
    <property type="entry name" value="ENDOLYTIC MUREIN TRANSGLYCOSYLASE"/>
    <property type="match status" value="1"/>
</dbReference>
<accession>A0A7C0WUY9</accession>
<reference evidence="8" key="1">
    <citation type="journal article" date="2020" name="mSystems">
        <title>Genome- and Community-Level Interaction Insights into Carbon Utilization and Element Cycling Functions of Hydrothermarchaeota in Hydrothermal Sediment.</title>
        <authorList>
            <person name="Zhou Z."/>
            <person name="Liu Y."/>
            <person name="Xu W."/>
            <person name="Pan J."/>
            <person name="Luo Z.H."/>
            <person name="Li M."/>
        </authorList>
    </citation>
    <scope>NUCLEOTIDE SEQUENCE [LARGE SCALE GENOMIC DNA]</scope>
    <source>
        <strain evidence="8">HyVt-19</strain>
    </source>
</reference>
<keyword evidence="5 7" id="KW-0456">Lyase</keyword>
<evidence type="ECO:0000256" key="7">
    <source>
        <dbReference type="HAMAP-Rule" id="MF_02065"/>
    </source>
</evidence>
<dbReference type="EC" id="4.2.2.29" evidence="7"/>
<evidence type="ECO:0000256" key="5">
    <source>
        <dbReference type="ARBA" id="ARBA00023239"/>
    </source>
</evidence>
<dbReference type="PANTHER" id="PTHR30518:SF2">
    <property type="entry name" value="ENDOLYTIC MUREIN TRANSGLYCOSYLASE"/>
    <property type="match status" value="1"/>
</dbReference>
<dbReference type="GO" id="GO:0009252">
    <property type="term" value="P:peptidoglycan biosynthetic process"/>
    <property type="evidence" value="ECO:0007669"/>
    <property type="project" value="UniProtKB-UniRule"/>
</dbReference>
<dbReference type="AlphaFoldDB" id="A0A7C0WUY9"/>